<organism evidence="1 2">
    <name type="scientific">Entomospira nematocerorum</name>
    <dbReference type="NCBI Taxonomy" id="2719987"/>
    <lineage>
        <taxon>Bacteria</taxon>
        <taxon>Pseudomonadati</taxon>
        <taxon>Spirochaetota</taxon>
        <taxon>Spirochaetia</taxon>
        <taxon>Spirochaetales</taxon>
        <taxon>Spirochaetaceae</taxon>
        <taxon>Entomospira</taxon>
    </lineage>
</organism>
<dbReference type="EMBL" id="JAATLK010000001">
    <property type="protein sequence ID" value="NIZ47120.1"/>
    <property type="molecule type" value="Genomic_DNA"/>
</dbReference>
<sequence>MKSKNVYLKDLEIIKNDNPIGFVGQYSKHGILLHKCVFSQIMGKDNINKLFDCGIIELSNEIIKNMPYKLKKLQKLYKDEHLLLEPTIKYNVIFETGINNIEYNQISKPDILMKINKKTFIIEVKSYDIYSDKFKHQNDVQKSLTILPFELSNSPFEYLIVTPKQRDSISIPMDDLCTHVLCKNNWYGKFMIHSDFNMKLYEMDMVKNEIIPFIQNNLKLSHSKDSYNELIEYGPYAIYIELLRNFLTKNLIIHQSPYEKRYISIHFIGNDLNNYLYSNIDMLKKTYIKDKKKLLKAIGKDYTDTLPKNIYPKKMKIKIQKRTINDIEKN</sequence>
<name>A0A968GC41_9SPIO</name>
<gene>
    <name evidence="1" type="ORF">HCT46_04220</name>
</gene>
<accession>A0A968GC41</accession>
<comment type="caution">
    <text evidence="1">The sequence shown here is derived from an EMBL/GenBank/DDBJ whole genome shotgun (WGS) entry which is preliminary data.</text>
</comment>
<dbReference type="AlphaFoldDB" id="A0A968GC41"/>
<proteinExistence type="predicted"/>
<dbReference type="Proteomes" id="UP000752013">
    <property type="component" value="Unassembled WGS sequence"/>
</dbReference>
<protein>
    <submittedName>
        <fullName evidence="1">Uncharacterized protein</fullName>
    </submittedName>
</protein>
<dbReference type="RefSeq" id="WP_167703544.1">
    <property type="nucleotide sequence ID" value="NZ_CP118168.1"/>
</dbReference>
<keyword evidence="2" id="KW-1185">Reference proteome</keyword>
<evidence type="ECO:0000313" key="2">
    <source>
        <dbReference type="Proteomes" id="UP000752013"/>
    </source>
</evidence>
<reference evidence="1" key="1">
    <citation type="submission" date="2020-03" db="EMBL/GenBank/DDBJ databases">
        <title>Spirochaetal bacteria isolated from arthropods constitute a novel genus Entomospira genus novum within the order Spirochaetales.</title>
        <authorList>
            <person name="Grana-Miraglia L."/>
            <person name="Sikutova S."/>
            <person name="Fingerle V."/>
            <person name="Sing A."/>
            <person name="Castillo-Ramirez S."/>
            <person name="Margos G."/>
            <person name="Rudolf I."/>
        </authorList>
    </citation>
    <scope>NUCLEOTIDE SEQUENCE</scope>
    <source>
        <strain evidence="1">BR208</strain>
    </source>
</reference>
<evidence type="ECO:0000313" key="1">
    <source>
        <dbReference type="EMBL" id="NIZ47120.1"/>
    </source>
</evidence>